<dbReference type="AlphaFoldDB" id="A0A0F8Z1R2"/>
<comment type="caution">
    <text evidence="2">The sequence shown here is derived from an EMBL/GenBank/DDBJ whole genome shotgun (WGS) entry which is preliminary data.</text>
</comment>
<gene>
    <name evidence="2" type="ORF">LCGC14_3088440</name>
</gene>
<keyword evidence="1" id="KW-0472">Membrane</keyword>
<feature type="non-terminal residue" evidence="2">
    <location>
        <position position="1"/>
    </location>
</feature>
<keyword evidence="1" id="KW-1133">Transmembrane helix</keyword>
<evidence type="ECO:0000313" key="2">
    <source>
        <dbReference type="EMBL" id="KKK54071.1"/>
    </source>
</evidence>
<protein>
    <submittedName>
        <fullName evidence="2">Uncharacterized protein</fullName>
    </submittedName>
</protein>
<accession>A0A0F8Z1R2</accession>
<feature type="transmembrane region" description="Helical" evidence="1">
    <location>
        <begin position="258"/>
        <end position="275"/>
    </location>
</feature>
<keyword evidence="1" id="KW-0812">Transmembrane</keyword>
<organism evidence="2">
    <name type="scientific">marine sediment metagenome</name>
    <dbReference type="NCBI Taxonomy" id="412755"/>
    <lineage>
        <taxon>unclassified sequences</taxon>
        <taxon>metagenomes</taxon>
        <taxon>ecological metagenomes</taxon>
    </lineage>
</organism>
<proteinExistence type="predicted"/>
<sequence length="303" mass="34461">ELSILEGNISRVSQLETINNGFFSLNFFLPNDMKAGAYLMKLKAYEKNIEGEITNNGFVDQNIRIKQVPTSLEILLENKEVEPGTDLKIKTILYDQTGEKIDSSAIITIKNKNNKILEQVEITTGGFFEFPIAYNEPPAEWTIIALSNKITGEFHFKIIEKQDVKVDVINNTLILKNIGNVPYNASLMIKFGNEPIRIDLELEVDEVKKYSLKAPDGEYVLEIIADEESKFTENVALTGKSISVKEISDFGVLFETPIVWIFVILILGYVSYVLYRKGFKKTFFGRINLGKININFVFDRNCF</sequence>
<dbReference type="EMBL" id="LAZR01066186">
    <property type="protein sequence ID" value="KKK54071.1"/>
    <property type="molecule type" value="Genomic_DNA"/>
</dbReference>
<reference evidence="2" key="1">
    <citation type="journal article" date="2015" name="Nature">
        <title>Complex archaea that bridge the gap between prokaryotes and eukaryotes.</title>
        <authorList>
            <person name="Spang A."/>
            <person name="Saw J.H."/>
            <person name="Jorgensen S.L."/>
            <person name="Zaremba-Niedzwiedzka K."/>
            <person name="Martijn J."/>
            <person name="Lind A.E."/>
            <person name="van Eijk R."/>
            <person name="Schleper C."/>
            <person name="Guy L."/>
            <person name="Ettema T.J."/>
        </authorList>
    </citation>
    <scope>NUCLEOTIDE SEQUENCE</scope>
</reference>
<name>A0A0F8Z1R2_9ZZZZ</name>
<evidence type="ECO:0000256" key="1">
    <source>
        <dbReference type="SAM" id="Phobius"/>
    </source>
</evidence>